<dbReference type="InterPro" id="IPR051712">
    <property type="entry name" value="ARTD-AVP"/>
</dbReference>
<protein>
    <recommendedName>
        <fullName evidence="1">Poly [ADP-ribose] polymerase</fullName>
        <shortName evidence="1">PARP</shortName>
        <ecNumber evidence="1">2.4.2.-</ecNumber>
    </recommendedName>
</protein>
<reference evidence="6" key="2">
    <citation type="submission" date="2012-11" db="EMBL/GenBank/DDBJ databases">
        <authorList>
            <person name="Kuo A."/>
            <person name="Curtis B.A."/>
            <person name="Tanifuji G."/>
            <person name="Burki F."/>
            <person name="Gruber A."/>
            <person name="Irimia M."/>
            <person name="Maruyama S."/>
            <person name="Arias M.C."/>
            <person name="Ball S.G."/>
            <person name="Gile G.H."/>
            <person name="Hirakawa Y."/>
            <person name="Hopkins J.F."/>
            <person name="Rensing S.A."/>
            <person name="Schmutz J."/>
            <person name="Symeonidi A."/>
            <person name="Elias M."/>
            <person name="Eveleigh R.J."/>
            <person name="Herman E.K."/>
            <person name="Klute M.J."/>
            <person name="Nakayama T."/>
            <person name="Obornik M."/>
            <person name="Reyes-Prieto A."/>
            <person name="Armbrust E.V."/>
            <person name="Aves S.J."/>
            <person name="Beiko R.G."/>
            <person name="Coutinho P."/>
            <person name="Dacks J.B."/>
            <person name="Durnford D.G."/>
            <person name="Fast N.M."/>
            <person name="Green B.R."/>
            <person name="Grisdale C."/>
            <person name="Hempe F."/>
            <person name="Henrissat B."/>
            <person name="Hoppner M.P."/>
            <person name="Ishida K.-I."/>
            <person name="Kim E."/>
            <person name="Koreny L."/>
            <person name="Kroth P.G."/>
            <person name="Liu Y."/>
            <person name="Malik S.-B."/>
            <person name="Maier U.G."/>
            <person name="McRose D."/>
            <person name="Mock T."/>
            <person name="Neilson J.A."/>
            <person name="Onodera N.T."/>
            <person name="Poole A.M."/>
            <person name="Pritham E.J."/>
            <person name="Richards T.A."/>
            <person name="Rocap G."/>
            <person name="Roy S.W."/>
            <person name="Sarai C."/>
            <person name="Schaack S."/>
            <person name="Shirato S."/>
            <person name="Slamovits C.H."/>
            <person name="Spencer D.F."/>
            <person name="Suzuki S."/>
            <person name="Worden A.Z."/>
            <person name="Zauner S."/>
            <person name="Barry K."/>
            <person name="Bell C."/>
            <person name="Bharti A.K."/>
            <person name="Crow J.A."/>
            <person name="Grimwood J."/>
            <person name="Kramer R."/>
            <person name="Lindquist E."/>
            <person name="Lucas S."/>
            <person name="Salamov A."/>
            <person name="McFadden G.I."/>
            <person name="Lane C.E."/>
            <person name="Keeling P.J."/>
            <person name="Gray M.W."/>
            <person name="Grigoriev I.V."/>
            <person name="Archibald J.M."/>
        </authorList>
    </citation>
    <scope>NUCLEOTIDE SEQUENCE</scope>
    <source>
        <strain evidence="6">CCMP2712</strain>
    </source>
</reference>
<evidence type="ECO:0000313" key="6">
    <source>
        <dbReference type="Proteomes" id="UP000011087"/>
    </source>
</evidence>
<dbReference type="InterPro" id="IPR012317">
    <property type="entry name" value="Poly(ADP-ribose)pol_cat_dom"/>
</dbReference>
<dbReference type="GO" id="GO:0003950">
    <property type="term" value="F:NAD+ poly-ADP-ribosyltransferase activity"/>
    <property type="evidence" value="ECO:0007669"/>
    <property type="project" value="UniProtKB-UniRule"/>
</dbReference>
<dbReference type="HOGENOM" id="CLU_1247425_0_0_1"/>
<dbReference type="STRING" id="905079.L1I5A9"/>
<feature type="compositionally biased region" description="Polar residues" evidence="2">
    <location>
        <begin position="210"/>
        <end position="222"/>
    </location>
</feature>
<organism evidence="4">
    <name type="scientific">Guillardia theta (strain CCMP2712)</name>
    <name type="common">Cryptophyte</name>
    <dbReference type="NCBI Taxonomy" id="905079"/>
    <lineage>
        <taxon>Eukaryota</taxon>
        <taxon>Cryptophyceae</taxon>
        <taxon>Pyrenomonadales</taxon>
        <taxon>Geminigeraceae</taxon>
        <taxon>Guillardia</taxon>
    </lineage>
</organism>
<keyword evidence="1" id="KW-0808">Transferase</keyword>
<evidence type="ECO:0000256" key="1">
    <source>
        <dbReference type="RuleBase" id="RU362114"/>
    </source>
</evidence>
<dbReference type="EMBL" id="JH993285">
    <property type="protein sequence ID" value="EKX31416.1"/>
    <property type="molecule type" value="Genomic_DNA"/>
</dbReference>
<keyword evidence="1" id="KW-0520">NAD</keyword>
<dbReference type="RefSeq" id="XP_005818396.1">
    <property type="nucleotide sequence ID" value="XM_005818339.1"/>
</dbReference>
<evidence type="ECO:0000259" key="3">
    <source>
        <dbReference type="PROSITE" id="PS51059"/>
    </source>
</evidence>
<dbReference type="Proteomes" id="UP000011087">
    <property type="component" value="Unassembled WGS sequence"/>
</dbReference>
<dbReference type="EnsemblProtists" id="EKX31416">
    <property type="protein sequence ID" value="EKX31416"/>
    <property type="gene ID" value="GUITHDRAFT_122390"/>
</dbReference>
<dbReference type="GeneID" id="17288134"/>
<evidence type="ECO:0000313" key="5">
    <source>
        <dbReference type="EnsemblProtists" id="EKX31416"/>
    </source>
</evidence>
<dbReference type="SUPFAM" id="SSF56399">
    <property type="entry name" value="ADP-ribosylation"/>
    <property type="match status" value="1"/>
</dbReference>
<dbReference type="PANTHER" id="PTHR45740">
    <property type="entry name" value="POLY [ADP-RIBOSE] POLYMERASE"/>
    <property type="match status" value="1"/>
</dbReference>
<dbReference type="GO" id="GO:0005634">
    <property type="term" value="C:nucleus"/>
    <property type="evidence" value="ECO:0007669"/>
    <property type="project" value="TreeGrafter"/>
</dbReference>
<dbReference type="eggNOG" id="KOG4177">
    <property type="taxonomic scope" value="Eukaryota"/>
</dbReference>
<keyword evidence="1" id="KW-0328">Glycosyltransferase</keyword>
<name>L1I5A9_GUITC</name>
<proteinExistence type="predicted"/>
<accession>L1I5A9</accession>
<reference evidence="4 6" key="1">
    <citation type="journal article" date="2012" name="Nature">
        <title>Algal genomes reveal evolutionary mosaicism and the fate of nucleomorphs.</title>
        <authorList>
            <consortium name="DOE Joint Genome Institute"/>
            <person name="Curtis B.A."/>
            <person name="Tanifuji G."/>
            <person name="Burki F."/>
            <person name="Gruber A."/>
            <person name="Irimia M."/>
            <person name="Maruyama S."/>
            <person name="Arias M.C."/>
            <person name="Ball S.G."/>
            <person name="Gile G.H."/>
            <person name="Hirakawa Y."/>
            <person name="Hopkins J.F."/>
            <person name="Kuo A."/>
            <person name="Rensing S.A."/>
            <person name="Schmutz J."/>
            <person name="Symeonidi A."/>
            <person name="Elias M."/>
            <person name="Eveleigh R.J."/>
            <person name="Herman E.K."/>
            <person name="Klute M.J."/>
            <person name="Nakayama T."/>
            <person name="Obornik M."/>
            <person name="Reyes-Prieto A."/>
            <person name="Armbrust E.V."/>
            <person name="Aves S.J."/>
            <person name="Beiko R.G."/>
            <person name="Coutinho P."/>
            <person name="Dacks J.B."/>
            <person name="Durnford D.G."/>
            <person name="Fast N.M."/>
            <person name="Green B.R."/>
            <person name="Grisdale C.J."/>
            <person name="Hempel F."/>
            <person name="Henrissat B."/>
            <person name="Hoppner M.P."/>
            <person name="Ishida K."/>
            <person name="Kim E."/>
            <person name="Koreny L."/>
            <person name="Kroth P.G."/>
            <person name="Liu Y."/>
            <person name="Malik S.B."/>
            <person name="Maier U.G."/>
            <person name="McRose D."/>
            <person name="Mock T."/>
            <person name="Neilson J.A."/>
            <person name="Onodera N.T."/>
            <person name="Poole A.M."/>
            <person name="Pritham E.J."/>
            <person name="Richards T.A."/>
            <person name="Rocap G."/>
            <person name="Roy S.W."/>
            <person name="Sarai C."/>
            <person name="Schaack S."/>
            <person name="Shirato S."/>
            <person name="Slamovits C.H."/>
            <person name="Spencer D.F."/>
            <person name="Suzuki S."/>
            <person name="Worden A.Z."/>
            <person name="Zauner S."/>
            <person name="Barry K."/>
            <person name="Bell C."/>
            <person name="Bharti A.K."/>
            <person name="Crow J.A."/>
            <person name="Grimwood J."/>
            <person name="Kramer R."/>
            <person name="Lindquist E."/>
            <person name="Lucas S."/>
            <person name="Salamov A."/>
            <person name="McFadden G.I."/>
            <person name="Lane C.E."/>
            <person name="Keeling P.J."/>
            <person name="Gray M.W."/>
            <person name="Grigoriev I.V."/>
            <person name="Archibald J.M."/>
        </authorList>
    </citation>
    <scope>NUCLEOTIDE SEQUENCE</scope>
    <source>
        <strain evidence="4 6">CCMP2712</strain>
    </source>
</reference>
<reference evidence="5" key="3">
    <citation type="submission" date="2016-03" db="UniProtKB">
        <authorList>
            <consortium name="EnsemblProtists"/>
        </authorList>
    </citation>
    <scope>IDENTIFICATION</scope>
</reference>
<sequence length="222" mass="25007">MERYERHWKHPRGYGEVRETLEASNGGLADWKNAFLDSFREKRSESILKKSQSVTPAAQGRDNKGLKYKGYEVERVFRVEHAGLWSAYALERRSIGQLMLQQGNRHPKTKVSTWRDWMKSSLLQDKTSNEVFLFHGTKHDMAEAILKSGLDERVCSLEGLFGAGVYLAENSSKSDEYCTPDSRGICRMLLVRACGARNAVRGPANHEESSTTTSHAGQQPAA</sequence>
<evidence type="ECO:0000256" key="2">
    <source>
        <dbReference type="SAM" id="MobiDB-lite"/>
    </source>
</evidence>
<gene>
    <name evidence="4" type="ORF">GUITHDRAFT_122390</name>
</gene>
<feature type="region of interest" description="Disordered" evidence="2">
    <location>
        <begin position="202"/>
        <end position="222"/>
    </location>
</feature>
<dbReference type="KEGG" id="gtt:GUITHDRAFT_122390"/>
<dbReference type="PaxDb" id="55529-EKX31416"/>
<dbReference type="GO" id="GO:1990404">
    <property type="term" value="F:NAD+-protein mono-ADP-ribosyltransferase activity"/>
    <property type="evidence" value="ECO:0007669"/>
    <property type="project" value="TreeGrafter"/>
</dbReference>
<dbReference type="PROSITE" id="PS51059">
    <property type="entry name" value="PARP_CATALYTIC"/>
    <property type="match status" value="1"/>
</dbReference>
<dbReference type="Pfam" id="PF00644">
    <property type="entry name" value="PARP"/>
    <property type="match status" value="1"/>
</dbReference>
<dbReference type="Gene3D" id="3.90.228.10">
    <property type="match status" value="1"/>
</dbReference>
<evidence type="ECO:0000313" key="4">
    <source>
        <dbReference type="EMBL" id="EKX31416.1"/>
    </source>
</evidence>
<keyword evidence="6" id="KW-1185">Reference proteome</keyword>
<dbReference type="AlphaFoldDB" id="L1I5A9"/>
<dbReference type="PANTHER" id="PTHR45740:SF2">
    <property type="entry name" value="POLY [ADP-RIBOSE] POLYMERASE"/>
    <property type="match status" value="1"/>
</dbReference>
<dbReference type="EC" id="2.4.2.-" evidence="1"/>
<feature type="domain" description="PARP catalytic" evidence="3">
    <location>
        <begin position="2"/>
        <end position="222"/>
    </location>
</feature>